<dbReference type="InterPro" id="IPR046473">
    <property type="entry name" value="Sgo0707-like_N2"/>
</dbReference>
<feature type="signal peptide" evidence="3">
    <location>
        <begin position="1"/>
        <end position="37"/>
    </location>
</feature>
<dbReference type="Pfam" id="PF20623">
    <property type="entry name" value="Sgo0707_N2"/>
    <property type="match status" value="1"/>
</dbReference>
<evidence type="ECO:0008006" key="9">
    <source>
        <dbReference type="Google" id="ProtNLM"/>
    </source>
</evidence>
<keyword evidence="2" id="KW-0472">Membrane</keyword>
<feature type="region of interest" description="Disordered" evidence="1">
    <location>
        <begin position="37"/>
        <end position="72"/>
    </location>
</feature>
<evidence type="ECO:0000313" key="8">
    <source>
        <dbReference type="Proteomes" id="UP001498238"/>
    </source>
</evidence>
<keyword evidence="2" id="KW-1133">Transmembrane helix</keyword>
<dbReference type="Pfam" id="PF17802">
    <property type="entry name" value="SpaA"/>
    <property type="match status" value="1"/>
</dbReference>
<feature type="domain" description="SpaA-like prealbumin fold" evidence="5">
    <location>
        <begin position="331"/>
        <end position="412"/>
    </location>
</feature>
<evidence type="ECO:0000256" key="3">
    <source>
        <dbReference type="SAM" id="SignalP"/>
    </source>
</evidence>
<keyword evidence="3" id="KW-0732">Signal</keyword>
<dbReference type="Gene3D" id="2.60.40.740">
    <property type="match status" value="1"/>
</dbReference>
<reference evidence="7 8" key="1">
    <citation type="submission" date="2024-01" db="EMBL/GenBank/DDBJ databases">
        <title>Characterization of antibiotic resistant novel bacterial strains and their environmental applications.</title>
        <authorList>
            <person name="Manzoor S."/>
            <person name="Abbas S."/>
            <person name="Arshad M."/>
            <person name="Ahmed I."/>
        </authorList>
    </citation>
    <scope>NUCLEOTIDE SEQUENCE [LARGE SCALE GENOMIC DNA]</scope>
    <source>
        <strain evidence="7 8">NCCP-602</strain>
    </source>
</reference>
<dbReference type="Gene3D" id="2.60.40.10">
    <property type="entry name" value="Immunoglobulins"/>
    <property type="match status" value="2"/>
</dbReference>
<evidence type="ECO:0000259" key="5">
    <source>
        <dbReference type="Pfam" id="PF17802"/>
    </source>
</evidence>
<dbReference type="InterPro" id="IPR041033">
    <property type="entry name" value="SpaA_PFL_dom_1"/>
</dbReference>
<evidence type="ECO:0000256" key="1">
    <source>
        <dbReference type="SAM" id="MobiDB-lite"/>
    </source>
</evidence>
<proteinExistence type="predicted"/>
<feature type="chain" id="PRO_5047198183" description="Isopeptide-forming domain-containing fimbrial protein" evidence="3">
    <location>
        <begin position="38"/>
        <end position="465"/>
    </location>
</feature>
<comment type="caution">
    <text evidence="7">The sequence shown here is derived from an EMBL/GenBank/DDBJ whole genome shotgun (WGS) entry which is preliminary data.</text>
</comment>
<dbReference type="InterPro" id="IPR026466">
    <property type="entry name" value="Fim_isopep_form_D2_dom"/>
</dbReference>
<feature type="domain" description="Gram-positive pilin subunit D1 N-terminal" evidence="4">
    <location>
        <begin position="60"/>
        <end position="188"/>
    </location>
</feature>
<dbReference type="NCBIfam" id="NF033902">
    <property type="entry name" value="iso_D2_wall_anc"/>
    <property type="match status" value="1"/>
</dbReference>
<dbReference type="InterPro" id="IPR032364">
    <property type="entry name" value="GramPos_pilinD1_N"/>
</dbReference>
<evidence type="ECO:0000256" key="2">
    <source>
        <dbReference type="SAM" id="Phobius"/>
    </source>
</evidence>
<dbReference type="RefSeq" id="WP_339394111.1">
    <property type="nucleotide sequence ID" value="NZ_BAAAAF010000035.1"/>
</dbReference>
<dbReference type="Pfam" id="PF16555">
    <property type="entry name" value="GramPos_pilinD1"/>
    <property type="match status" value="1"/>
</dbReference>
<keyword evidence="2" id="KW-0812">Transmembrane</keyword>
<feature type="compositionally biased region" description="Polar residues" evidence="1">
    <location>
        <begin position="42"/>
        <end position="51"/>
    </location>
</feature>
<evidence type="ECO:0000259" key="4">
    <source>
        <dbReference type="Pfam" id="PF16555"/>
    </source>
</evidence>
<accession>A0ABN0SSQ3</accession>
<dbReference type="NCBIfam" id="TIGR04226">
    <property type="entry name" value="RrgB_K2N_iso_D2"/>
    <property type="match status" value="1"/>
</dbReference>
<keyword evidence="8" id="KW-1185">Reference proteome</keyword>
<dbReference type="InterPro" id="IPR048052">
    <property type="entry name" value="FM1-like"/>
</dbReference>
<name>A0ABN0SSQ3_9MICO</name>
<feature type="domain" description="Sgo0707-like N2" evidence="6">
    <location>
        <begin position="193"/>
        <end position="320"/>
    </location>
</feature>
<dbReference type="Proteomes" id="UP001498238">
    <property type="component" value="Unassembled WGS sequence"/>
</dbReference>
<feature type="transmembrane region" description="Helical" evidence="2">
    <location>
        <begin position="438"/>
        <end position="457"/>
    </location>
</feature>
<sequence>MKANLFKRMRTRWIPALAAAAALSLVGVGITAPAAEAAGNINPDTPSSLTINKYDGPQGPRGDGTKIDDTSGLGTPLRGVEFTIRKVLTANGEDVNLDTEAGWNAIDGVVVADVLDGTGFTFGPEIKVLTGADGTVTQDLDHGLYVVEETDPGPNNIVSPAQPFLVTLPLPQSGGKWLYDVNVYPKNQTNKTTPTKEVADPSKLVLGADVTWTITAPVPDKAGDDTYRSFTITDSLDPRLTCKTIAVDGFTEGTDYTATCNGQTANIEFTSTGLGKLQAGQNVVMKVTTTVNSIGDNGVIENEATVTTNGSKVTTNKPSTNWGPLELLKYADNDKSATLGGARFEVYDSKDGQPIAELTTDENGNASITLWVGNNDVRAKDYFLKEIQAPAGYTLPADPWTGPISVSANGENTPTTIDISNKQKDRGELPFTGANGQLMLTILGIALLLLAIGAAVVRYTRARKA</sequence>
<evidence type="ECO:0000313" key="7">
    <source>
        <dbReference type="EMBL" id="GAA0037498.1"/>
    </source>
</evidence>
<gene>
    <name evidence="7" type="ORF">NCCP602_34600</name>
</gene>
<dbReference type="EMBL" id="BAAAAF010000035">
    <property type="protein sequence ID" value="GAA0037498.1"/>
    <property type="molecule type" value="Genomic_DNA"/>
</dbReference>
<protein>
    <recommendedName>
        <fullName evidence="9">Isopeptide-forming domain-containing fimbrial protein</fullName>
    </recommendedName>
</protein>
<organism evidence="7 8">
    <name type="scientific">Brevibacterium metallidurans</name>
    <dbReference type="NCBI Taxonomy" id="1482676"/>
    <lineage>
        <taxon>Bacteria</taxon>
        <taxon>Bacillati</taxon>
        <taxon>Actinomycetota</taxon>
        <taxon>Actinomycetes</taxon>
        <taxon>Micrococcales</taxon>
        <taxon>Brevibacteriaceae</taxon>
        <taxon>Brevibacterium</taxon>
    </lineage>
</organism>
<dbReference type="InterPro" id="IPR013783">
    <property type="entry name" value="Ig-like_fold"/>
</dbReference>
<evidence type="ECO:0000259" key="6">
    <source>
        <dbReference type="Pfam" id="PF20623"/>
    </source>
</evidence>